<evidence type="ECO:0000313" key="1">
    <source>
        <dbReference type="EMBL" id="POR33325.1"/>
    </source>
</evidence>
<dbReference type="InterPro" id="IPR025207">
    <property type="entry name" value="Sim4_Fta4"/>
</dbReference>
<dbReference type="PANTHER" id="PTHR42040:SF1">
    <property type="entry name" value="INNER KINETOCHORE SUBUNIT FTA4"/>
    <property type="match status" value="1"/>
</dbReference>
<dbReference type="EMBL" id="PKSG01000701">
    <property type="protein sequence ID" value="POR33325.1"/>
    <property type="molecule type" value="Genomic_DNA"/>
</dbReference>
<proteinExistence type="predicted"/>
<sequence length="85" mass="9065">MAAPTIPSLKQSFIAAQATLLAQPLAPSPAWRAANHASDASLPARPLDDALVALNHALQQHCRRIYPPQATRNVAEQVASAYARD</sequence>
<keyword evidence="2" id="KW-1185">Reference proteome</keyword>
<organism evidence="1 2">
    <name type="scientific">Tolypocladium paradoxum</name>
    <dbReference type="NCBI Taxonomy" id="94208"/>
    <lineage>
        <taxon>Eukaryota</taxon>
        <taxon>Fungi</taxon>
        <taxon>Dikarya</taxon>
        <taxon>Ascomycota</taxon>
        <taxon>Pezizomycotina</taxon>
        <taxon>Sordariomycetes</taxon>
        <taxon>Hypocreomycetidae</taxon>
        <taxon>Hypocreales</taxon>
        <taxon>Ophiocordycipitaceae</taxon>
        <taxon>Tolypocladium</taxon>
    </lineage>
</organism>
<comment type="caution">
    <text evidence="1">The sequence shown here is derived from an EMBL/GenBank/DDBJ whole genome shotgun (WGS) entry which is preliminary data.</text>
</comment>
<gene>
    <name evidence="1" type="ORF">TPAR_06480</name>
</gene>
<dbReference type="PANTHER" id="PTHR42040">
    <property type="entry name" value="INNER KINETOCHORE SUBUNIT FTA4"/>
    <property type="match status" value="1"/>
</dbReference>
<dbReference type="Proteomes" id="UP000237481">
    <property type="component" value="Unassembled WGS sequence"/>
</dbReference>
<feature type="non-terminal residue" evidence="1">
    <location>
        <position position="85"/>
    </location>
</feature>
<accession>A0A2S4KT03</accession>
<dbReference type="OrthoDB" id="21214at2759"/>
<protein>
    <submittedName>
        <fullName evidence="1">Uncharacterized protein</fullName>
    </submittedName>
</protein>
<dbReference type="GO" id="GO:0031511">
    <property type="term" value="C:Mis6-Sim4 complex"/>
    <property type="evidence" value="ECO:0007669"/>
    <property type="project" value="InterPro"/>
</dbReference>
<dbReference type="Pfam" id="PF13093">
    <property type="entry name" value="FTA4"/>
    <property type="match status" value="1"/>
</dbReference>
<dbReference type="AlphaFoldDB" id="A0A2S4KT03"/>
<name>A0A2S4KT03_9HYPO</name>
<evidence type="ECO:0000313" key="2">
    <source>
        <dbReference type="Proteomes" id="UP000237481"/>
    </source>
</evidence>
<reference evidence="1 2" key="1">
    <citation type="submission" date="2018-01" db="EMBL/GenBank/DDBJ databases">
        <title>Harnessing the power of phylogenomics to disentangle the directionality and signatures of interkingdom host jumping in the parasitic fungal genus Tolypocladium.</title>
        <authorList>
            <person name="Quandt C.A."/>
            <person name="Patterson W."/>
            <person name="Spatafora J.W."/>
        </authorList>
    </citation>
    <scope>NUCLEOTIDE SEQUENCE [LARGE SCALE GENOMIC DNA]</scope>
    <source>
        <strain evidence="1 2">NRBC 100945</strain>
    </source>
</reference>